<dbReference type="PROSITE" id="PS50847">
    <property type="entry name" value="GRAM_POS_ANCHORING"/>
    <property type="match status" value="1"/>
</dbReference>
<keyword evidence="4" id="KW-0572">Peptidoglycan-anchor</keyword>
<reference evidence="9 10" key="1">
    <citation type="submission" date="2024-03" db="EMBL/GenBank/DDBJ databases">
        <title>Draft genome sequence of Klenkia sp. LSe6-5.</title>
        <authorList>
            <person name="Duangmal K."/>
            <person name="Chantavorakit T."/>
        </authorList>
    </citation>
    <scope>NUCLEOTIDE SEQUENCE [LARGE SCALE GENOMIC DNA]</scope>
    <source>
        <strain evidence="9 10">LSe6-5</strain>
    </source>
</reference>
<dbReference type="RefSeq" id="WP_336405386.1">
    <property type="nucleotide sequence ID" value="NZ_JBAPLU010000018.1"/>
</dbReference>
<dbReference type="Proteomes" id="UP001361570">
    <property type="component" value="Unassembled WGS sequence"/>
</dbReference>
<evidence type="ECO:0000259" key="8">
    <source>
        <dbReference type="PROSITE" id="PS50847"/>
    </source>
</evidence>
<feature type="signal peptide" evidence="7">
    <location>
        <begin position="1"/>
        <end position="33"/>
    </location>
</feature>
<evidence type="ECO:0000256" key="2">
    <source>
        <dbReference type="ARBA" id="ARBA00022525"/>
    </source>
</evidence>
<evidence type="ECO:0000256" key="4">
    <source>
        <dbReference type="ARBA" id="ARBA00023088"/>
    </source>
</evidence>
<sequence length="308" mass="29786">MSARSRVRRPLQVGGLMLATAVLGAVTAPAASAMVDPAHPGAGTPVVASATQTLVVAPTPVSYLGTPDEPVQFRYGALQVSVAPEPDDAAAAAVDPSAADGTGMAGAVVVVTVTTVEEESMADYPLDPGDTATCTTGADGSCELTGAVQMVDEDGRLRLFPGMAFTVQQTGAPTSGRYALPPAGDDVLYGVVVGRPLVFAPTVTPPGEDDEGDVAAVQFHDPVRTAAGADPGTPAAGSPAAGTTAAATTGPAAPAADGTPGTGTAAPATADAPTLASTGADVGPLIAVGGGLLAAGGLGLALARRRSA</sequence>
<feature type="chain" id="PRO_5045176724" description="Gram-positive cocci surface proteins LPxTG domain-containing protein" evidence="7">
    <location>
        <begin position="34"/>
        <end position="308"/>
    </location>
</feature>
<comment type="caution">
    <text evidence="9">The sequence shown here is derived from an EMBL/GenBank/DDBJ whole genome shotgun (WGS) entry which is preliminary data.</text>
</comment>
<evidence type="ECO:0000313" key="9">
    <source>
        <dbReference type="EMBL" id="MEI4273265.1"/>
    </source>
</evidence>
<dbReference type="EMBL" id="JBAPLU010000018">
    <property type="protein sequence ID" value="MEI4273265.1"/>
    <property type="molecule type" value="Genomic_DNA"/>
</dbReference>
<accession>A0ABU8DWN9</accession>
<evidence type="ECO:0000256" key="1">
    <source>
        <dbReference type="ARBA" id="ARBA00022512"/>
    </source>
</evidence>
<feature type="region of interest" description="Disordered" evidence="5">
    <location>
        <begin position="224"/>
        <end position="270"/>
    </location>
</feature>
<feature type="transmembrane region" description="Helical" evidence="6">
    <location>
        <begin position="282"/>
        <end position="303"/>
    </location>
</feature>
<keyword evidence="6" id="KW-0472">Membrane</keyword>
<keyword evidence="6" id="KW-1133">Transmembrane helix</keyword>
<feature type="domain" description="Gram-positive cocci surface proteins LPxTG" evidence="8">
    <location>
        <begin position="275"/>
        <end position="308"/>
    </location>
</feature>
<name>A0ABU8DWN9_9ACTN</name>
<organism evidence="9 10">
    <name type="scientific">Klenkia sesuvii</name>
    <dbReference type="NCBI Taxonomy" id="3103137"/>
    <lineage>
        <taxon>Bacteria</taxon>
        <taxon>Bacillati</taxon>
        <taxon>Actinomycetota</taxon>
        <taxon>Actinomycetes</taxon>
        <taxon>Geodermatophilales</taxon>
        <taxon>Geodermatophilaceae</taxon>
        <taxon>Klenkia</taxon>
    </lineage>
</organism>
<evidence type="ECO:0000313" key="10">
    <source>
        <dbReference type="Proteomes" id="UP001361570"/>
    </source>
</evidence>
<protein>
    <recommendedName>
        <fullName evidence="8">Gram-positive cocci surface proteins LPxTG domain-containing protein</fullName>
    </recommendedName>
</protein>
<dbReference type="InterPro" id="IPR019931">
    <property type="entry name" value="LPXTG_anchor"/>
</dbReference>
<keyword evidence="1" id="KW-0134">Cell wall</keyword>
<feature type="compositionally biased region" description="Low complexity" evidence="5">
    <location>
        <begin position="225"/>
        <end position="270"/>
    </location>
</feature>
<evidence type="ECO:0000256" key="5">
    <source>
        <dbReference type="SAM" id="MobiDB-lite"/>
    </source>
</evidence>
<evidence type="ECO:0000256" key="6">
    <source>
        <dbReference type="SAM" id="Phobius"/>
    </source>
</evidence>
<proteinExistence type="predicted"/>
<keyword evidence="2" id="KW-0964">Secreted</keyword>
<evidence type="ECO:0000256" key="7">
    <source>
        <dbReference type="SAM" id="SignalP"/>
    </source>
</evidence>
<keyword evidence="10" id="KW-1185">Reference proteome</keyword>
<keyword evidence="6" id="KW-0812">Transmembrane</keyword>
<evidence type="ECO:0000256" key="3">
    <source>
        <dbReference type="ARBA" id="ARBA00022729"/>
    </source>
</evidence>
<keyword evidence="3 7" id="KW-0732">Signal</keyword>
<gene>
    <name evidence="9" type="ORF">TEK04_16200</name>
</gene>